<evidence type="ECO:0000313" key="2">
    <source>
        <dbReference type="Proteomes" id="UP000247832"/>
    </source>
</evidence>
<organism evidence="1 2">
    <name type="scientific">Arthrobacter livingstonensis</name>
    <dbReference type="NCBI Taxonomy" id="670078"/>
    <lineage>
        <taxon>Bacteria</taxon>
        <taxon>Bacillati</taxon>
        <taxon>Actinomycetota</taxon>
        <taxon>Actinomycetes</taxon>
        <taxon>Micrococcales</taxon>
        <taxon>Micrococcaceae</taxon>
        <taxon>Arthrobacter</taxon>
    </lineage>
</organism>
<name>A0A2V5LAL0_9MICC</name>
<dbReference type="AlphaFoldDB" id="A0A2V5LAL0"/>
<reference evidence="1 2" key="1">
    <citation type="submission" date="2018-05" db="EMBL/GenBank/DDBJ databases">
        <title>Genetic diversity of glacier-inhabiting Cryobacterium bacteria in China and description of Cryobacterium mengkeensis sp. nov. and Arthrobacter glacialis sp. nov.</title>
        <authorList>
            <person name="Liu Q."/>
            <person name="Xin Y.-H."/>
        </authorList>
    </citation>
    <scope>NUCLEOTIDE SEQUENCE [LARGE SCALE GENOMIC DNA]</scope>
    <source>
        <strain evidence="1 2">LI2</strain>
    </source>
</reference>
<comment type="caution">
    <text evidence="1">The sequence shown here is derived from an EMBL/GenBank/DDBJ whole genome shotgun (WGS) entry which is preliminary data.</text>
</comment>
<proteinExistence type="predicted"/>
<accession>A0A2V5LAL0</accession>
<protein>
    <submittedName>
        <fullName evidence="1">DUF2797 domain-containing protein</fullName>
    </submittedName>
</protein>
<evidence type="ECO:0000313" key="1">
    <source>
        <dbReference type="EMBL" id="PYI67802.1"/>
    </source>
</evidence>
<sequence length="314" mass="33866">MVAAVESWNARRGGLVRGITWALDGPVLSLITDDGDSRLPLEAGLWLRFQVESGLGIPARYCLGYSAVQGPTEAEHHRCPVGQGAERGFQCGPCFARDDFRFMHDFHRSGIGPPGLRAYLAQPHWLYAATFADGTTKVGTASERSKWTRLAEQGAIAAQYVARARDGSVVRVLEDAVSKEVGLTQFVRGAAKFSALLQPRTGTQLDACNRDAAGVVREFLDNLALDGFETITEQWERSTFADAVTGAGQRIAYPQALDSGGHGMRLDSMVGSYALVAVDEADTVFLADLAALKGHKIRFGGYATEVPALQESLF</sequence>
<dbReference type="Proteomes" id="UP000247832">
    <property type="component" value="Unassembled WGS sequence"/>
</dbReference>
<dbReference type="EMBL" id="QJVD01000007">
    <property type="protein sequence ID" value="PYI67802.1"/>
    <property type="molecule type" value="Genomic_DNA"/>
</dbReference>
<gene>
    <name evidence="1" type="ORF">CVV68_07960</name>
</gene>
<keyword evidence="2" id="KW-1185">Reference proteome</keyword>